<dbReference type="EMBL" id="JADQTO010000038">
    <property type="protein sequence ID" value="MBG0568421.1"/>
    <property type="molecule type" value="Genomic_DNA"/>
</dbReference>
<evidence type="ECO:0000313" key="3">
    <source>
        <dbReference type="Proteomes" id="UP000598146"/>
    </source>
</evidence>
<feature type="region of interest" description="Disordered" evidence="1">
    <location>
        <begin position="32"/>
        <end position="55"/>
    </location>
</feature>
<accession>A0A931CL54</accession>
<evidence type="ECO:0000256" key="1">
    <source>
        <dbReference type="SAM" id="MobiDB-lite"/>
    </source>
</evidence>
<dbReference type="RefSeq" id="WP_196420195.1">
    <property type="nucleotide sequence ID" value="NZ_JADQTO010000038.1"/>
</dbReference>
<keyword evidence="3" id="KW-1185">Reference proteome</keyword>
<comment type="caution">
    <text evidence="2">The sequence shown here is derived from an EMBL/GenBank/DDBJ whole genome shotgun (WGS) entry which is preliminary data.</text>
</comment>
<name>A0A931CL54_9ACTN</name>
<organism evidence="2 3">
    <name type="scientific">Actinoplanes aureus</name>
    <dbReference type="NCBI Taxonomy" id="2792083"/>
    <lineage>
        <taxon>Bacteria</taxon>
        <taxon>Bacillati</taxon>
        <taxon>Actinomycetota</taxon>
        <taxon>Actinomycetes</taxon>
        <taxon>Micromonosporales</taxon>
        <taxon>Micromonosporaceae</taxon>
        <taxon>Actinoplanes</taxon>
    </lineage>
</organism>
<gene>
    <name evidence="2" type="ORF">I4J89_44055</name>
</gene>
<protein>
    <submittedName>
        <fullName evidence="2">Uncharacterized protein</fullName>
    </submittedName>
</protein>
<evidence type="ECO:0000313" key="2">
    <source>
        <dbReference type="EMBL" id="MBG0568421.1"/>
    </source>
</evidence>
<dbReference type="Proteomes" id="UP000598146">
    <property type="component" value="Unassembled WGS sequence"/>
</dbReference>
<reference evidence="2" key="1">
    <citation type="submission" date="2020-11" db="EMBL/GenBank/DDBJ databases">
        <title>Isolation and identification of active actinomycetes.</title>
        <authorList>
            <person name="Sun X."/>
        </authorList>
    </citation>
    <scope>NUCLEOTIDE SEQUENCE</scope>
    <source>
        <strain evidence="2">NEAU-A11</strain>
    </source>
</reference>
<dbReference type="AlphaFoldDB" id="A0A931CL54"/>
<sequence>MSNTKQSDGMGRTDSDELTQALTDYLNRALTAQTSKRDVDDDATDPAQVPLPAPEPGDLAERWLPIVAAILPAVVQAVPAIIDALRDRNRDLRLFDEAAGNTERELAAVLGVLVPQVINLLPQLVQALGASREVPRSGDDATARFLMPLLTTLVPMIVNAAPSIVAALTGQSRDVQGTSASSPEFAHRFLGPLLGAVIPLLAQAVPSLIAAVTGQARGTQLNWINFTGQWLPDGDAINMDEWDIEPGFIEFELTQPYGTWGKALRLMIGGTQVDRAEVRNENRTSHVIRVPVDQVRGAGYLEFVKAKMFGVMTGMYQLGGLEQKSGKHLRFNWLHS</sequence>
<proteinExistence type="predicted"/>